<proteinExistence type="predicted"/>
<feature type="domain" description="GH3 middle" evidence="1">
    <location>
        <begin position="11"/>
        <end position="54"/>
    </location>
</feature>
<dbReference type="InterPro" id="IPR004993">
    <property type="entry name" value="GH3"/>
</dbReference>
<evidence type="ECO:0000313" key="2">
    <source>
        <dbReference type="EMBL" id="CAF4146352.1"/>
    </source>
</evidence>
<organism evidence="2 3">
    <name type="scientific">Rotaria sordida</name>
    <dbReference type="NCBI Taxonomy" id="392033"/>
    <lineage>
        <taxon>Eukaryota</taxon>
        <taxon>Metazoa</taxon>
        <taxon>Spiralia</taxon>
        <taxon>Gnathifera</taxon>
        <taxon>Rotifera</taxon>
        <taxon>Eurotatoria</taxon>
        <taxon>Bdelloidea</taxon>
        <taxon>Philodinida</taxon>
        <taxon>Philodinidae</taxon>
        <taxon>Rotaria</taxon>
    </lineage>
</organism>
<protein>
    <recommendedName>
        <fullName evidence="1">GH3 middle domain-containing protein</fullName>
    </recommendedName>
</protein>
<dbReference type="AlphaFoldDB" id="A0A819XXX5"/>
<dbReference type="InterPro" id="IPR055377">
    <property type="entry name" value="GH3_M"/>
</dbReference>
<name>A0A819XXX5_9BILA</name>
<dbReference type="Proteomes" id="UP000663836">
    <property type="component" value="Unassembled WGS sequence"/>
</dbReference>
<dbReference type="PANTHER" id="PTHR31901">
    <property type="entry name" value="GH3 DOMAIN-CONTAINING PROTEIN"/>
    <property type="match status" value="1"/>
</dbReference>
<evidence type="ECO:0000313" key="3">
    <source>
        <dbReference type="Proteomes" id="UP000663836"/>
    </source>
</evidence>
<dbReference type="GO" id="GO:0016881">
    <property type="term" value="F:acid-amino acid ligase activity"/>
    <property type="evidence" value="ECO:0007669"/>
    <property type="project" value="TreeGrafter"/>
</dbReference>
<dbReference type="EMBL" id="CAJOBD010010050">
    <property type="protein sequence ID" value="CAF4146352.1"/>
    <property type="molecule type" value="Genomic_DNA"/>
</dbReference>
<sequence length="140" mass="16110">MKILLKIPIAQPKTLLLSELEPGHRYEVVCTTDSGLVRYRMEDVMNCTRFYSRANNLVPLPEEPIDIPQIPLISLAYRVGNVLGIFSEKITEQHMMNALQQTIRQWREQGLLVDLHDFTSGPKLDVFPAKFVIFVELIED</sequence>
<reference evidence="2" key="1">
    <citation type="submission" date="2021-02" db="EMBL/GenBank/DDBJ databases">
        <authorList>
            <person name="Nowell W R."/>
        </authorList>
    </citation>
    <scope>NUCLEOTIDE SEQUENCE</scope>
</reference>
<dbReference type="GO" id="GO:0005737">
    <property type="term" value="C:cytoplasm"/>
    <property type="evidence" value="ECO:0007669"/>
    <property type="project" value="TreeGrafter"/>
</dbReference>
<dbReference type="PANTHER" id="PTHR31901:SF9">
    <property type="entry name" value="GH3 DOMAIN-CONTAINING PROTEIN"/>
    <property type="match status" value="1"/>
</dbReference>
<dbReference type="Pfam" id="PF23571">
    <property type="entry name" value="GH3_M"/>
    <property type="match status" value="1"/>
</dbReference>
<comment type="caution">
    <text evidence="2">The sequence shown here is derived from an EMBL/GenBank/DDBJ whole genome shotgun (WGS) entry which is preliminary data.</text>
</comment>
<accession>A0A819XXX5</accession>
<evidence type="ECO:0000259" key="1">
    <source>
        <dbReference type="Pfam" id="PF23571"/>
    </source>
</evidence>
<gene>
    <name evidence="2" type="ORF">JBS370_LOCUS33755</name>
</gene>